<dbReference type="GO" id="GO:0005829">
    <property type="term" value="C:cytosol"/>
    <property type="evidence" value="ECO:0007669"/>
    <property type="project" value="TreeGrafter"/>
</dbReference>
<dbReference type="InterPro" id="IPR017961">
    <property type="entry name" value="DNA_pol_Y-fam_little_finger"/>
</dbReference>
<dbReference type="EMBL" id="CP002405">
    <property type="protein sequence ID" value="ADU24323.1"/>
    <property type="molecule type" value="Genomic_DNA"/>
</dbReference>
<dbReference type="AlphaFoldDB" id="E6UKX7"/>
<proteinExistence type="inferred from homology"/>
<reference evidence="8" key="1">
    <citation type="journal article" date="2011" name="J. Bacteriol.">
        <title>Complete genome of the cellulolytic ruminal bacterium Ruminococcus albus 7.</title>
        <authorList>
            <person name="Suen G."/>
            <person name="Stevenson D.M."/>
            <person name="Bruce D.C."/>
            <person name="Chertkov O."/>
            <person name="Copeland A."/>
            <person name="Cheng J.F."/>
            <person name="Detter C."/>
            <person name="Detter J.C."/>
            <person name="Goodwin L.A."/>
            <person name="Han C.S."/>
            <person name="Hauser L.J."/>
            <person name="Ivanova N.N."/>
            <person name="Kyrpides N.C."/>
            <person name="Land M.L."/>
            <person name="Lapidus A."/>
            <person name="Lucas S."/>
            <person name="Ovchinnikova G."/>
            <person name="Pitluck S."/>
            <person name="Tapia R."/>
            <person name="Woyke T."/>
            <person name="Boyum J."/>
            <person name="Mead D."/>
            <person name="Weimer P.J."/>
        </authorList>
    </citation>
    <scope>NUCLEOTIDE SEQUENCE [LARGE SCALE GENOMIC DNA]</scope>
    <source>
        <strain evidence="8">ATCC 27210 / DSM 20455 / JCM 14654 / NCDO 2250 / 7</strain>
        <plasmid evidence="8">pRUMAL02</plasmid>
    </source>
</reference>
<evidence type="ECO:0000313" key="8">
    <source>
        <dbReference type="Proteomes" id="UP000006919"/>
    </source>
</evidence>
<dbReference type="GO" id="GO:0003684">
    <property type="term" value="F:damaged DNA binding"/>
    <property type="evidence" value="ECO:0007669"/>
    <property type="project" value="InterPro"/>
</dbReference>
<dbReference type="Gene3D" id="3.40.1170.60">
    <property type="match status" value="1"/>
</dbReference>
<evidence type="ECO:0000256" key="5">
    <source>
        <dbReference type="ARBA" id="ARBA00022932"/>
    </source>
</evidence>
<dbReference type="RefSeq" id="WP_013483863.1">
    <property type="nucleotide sequence ID" value="NC_014825.1"/>
</dbReference>
<dbReference type="InterPro" id="IPR036775">
    <property type="entry name" value="DNA_pol_Y-fam_lit_finger_sf"/>
</dbReference>
<evidence type="ECO:0000256" key="1">
    <source>
        <dbReference type="ARBA" id="ARBA00010945"/>
    </source>
</evidence>
<dbReference type="GO" id="GO:0006281">
    <property type="term" value="P:DNA repair"/>
    <property type="evidence" value="ECO:0007669"/>
    <property type="project" value="InterPro"/>
</dbReference>
<dbReference type="HOGENOM" id="CLU_012348_5_1_9"/>
<dbReference type="Pfam" id="PF00817">
    <property type="entry name" value="IMS"/>
    <property type="match status" value="1"/>
</dbReference>
<evidence type="ECO:0000259" key="6">
    <source>
        <dbReference type="PROSITE" id="PS50173"/>
    </source>
</evidence>
<dbReference type="InterPro" id="IPR001126">
    <property type="entry name" value="UmuC"/>
</dbReference>
<dbReference type="EC" id="2.7.7.7" evidence="7"/>
<evidence type="ECO:0000256" key="4">
    <source>
        <dbReference type="ARBA" id="ARBA00022763"/>
    </source>
</evidence>
<dbReference type="InterPro" id="IPR043502">
    <property type="entry name" value="DNA/RNA_pol_sf"/>
</dbReference>
<dbReference type="PANTHER" id="PTHR11076:SF35">
    <property type="entry name" value="DNA REPAIR PROTEIN HOMOLOG YOBH"/>
    <property type="match status" value="1"/>
</dbReference>
<dbReference type="GO" id="GO:0042276">
    <property type="term" value="P:error-prone translesion synthesis"/>
    <property type="evidence" value="ECO:0007669"/>
    <property type="project" value="TreeGrafter"/>
</dbReference>
<keyword evidence="2" id="KW-0515">Mutator protein</keyword>
<dbReference type="PANTHER" id="PTHR11076">
    <property type="entry name" value="DNA REPAIR POLYMERASE UMUC / TRANSFERASE FAMILY MEMBER"/>
    <property type="match status" value="1"/>
</dbReference>
<dbReference type="InterPro" id="IPR043128">
    <property type="entry name" value="Rev_trsase/Diguanyl_cyclase"/>
</dbReference>
<keyword evidence="7" id="KW-0614">Plasmid</keyword>
<dbReference type="GO" id="GO:0003887">
    <property type="term" value="F:DNA-directed DNA polymerase activity"/>
    <property type="evidence" value="ECO:0007669"/>
    <property type="project" value="UniProtKB-KW"/>
</dbReference>
<feature type="domain" description="UmuC" evidence="6">
    <location>
        <begin position="15"/>
        <end position="197"/>
    </location>
</feature>
<gene>
    <name evidence="7" type="ordered locus">Rumal_3899</name>
</gene>
<dbReference type="SUPFAM" id="SSF100879">
    <property type="entry name" value="Lesion bypass DNA polymerase (Y-family), little finger domain"/>
    <property type="match status" value="1"/>
</dbReference>
<dbReference type="Gene3D" id="3.30.70.270">
    <property type="match status" value="1"/>
</dbReference>
<keyword evidence="4" id="KW-0227">DNA damage</keyword>
<dbReference type="Gene3D" id="1.10.150.20">
    <property type="entry name" value="5' to 3' exonuclease, C-terminal subdomain"/>
    <property type="match status" value="1"/>
</dbReference>
<dbReference type="PROSITE" id="PS50173">
    <property type="entry name" value="UMUC"/>
    <property type="match status" value="1"/>
</dbReference>
<name>E6UKX7_RUMA7</name>
<dbReference type="Gene3D" id="3.30.1490.100">
    <property type="entry name" value="DNA polymerase, Y-family, little finger domain"/>
    <property type="match status" value="1"/>
</dbReference>
<dbReference type="GO" id="GO:0009432">
    <property type="term" value="P:SOS response"/>
    <property type="evidence" value="ECO:0007669"/>
    <property type="project" value="TreeGrafter"/>
</dbReference>
<accession>E6UKX7</accession>
<dbReference type="Pfam" id="PF11799">
    <property type="entry name" value="IMS_C"/>
    <property type="match status" value="1"/>
</dbReference>
<dbReference type="InterPro" id="IPR050116">
    <property type="entry name" value="DNA_polymerase-Y"/>
</dbReference>
<geneLocation type="plasmid" evidence="7 8">
    <name>pRUMAL02</name>
</geneLocation>
<dbReference type="SUPFAM" id="SSF56672">
    <property type="entry name" value="DNA/RNA polymerases"/>
    <property type="match status" value="1"/>
</dbReference>
<dbReference type="Proteomes" id="UP000006919">
    <property type="component" value="Plasmid pRUMAL02"/>
</dbReference>
<sequence length="421" mass="47245">MQWQNNAICAWICRSFFASAECVARNLDPNTTDLVVADESRGKGAICLAVSPAIHKKGVKNRCRLYEIPDNLDYIIAKPRMRMYMNISAHIYGIYKKFVAPEDVYPYSIDEVFLNAGPYLSLYKMTPKEFANAIMDKIMEETGITATAGIGTNMFLAKVALDITAKHVPNHIGVLDEDTFIATVQKHRPITDIWGIGRGTAQRLERFGVFDLEGITHIPEATMYRTFGKNAEILIDHAYGREPCTLADVQNYQSKTRSLSNSQVLFKDYSHSGARLILKEMVDSLTNELVGQAMYTNHVSLYIRYSNDVIAPTGGSKKLEQHTNSYKDISEMMLKIYDSTTNKGYSIRQIGISYGDLVYEHCEQLSFFKDDVKAQKEQQLLHAVSVLKDRFGKNSVLRGMSLQEDATAMIRNTLVGGHSGG</sequence>
<evidence type="ECO:0000256" key="3">
    <source>
        <dbReference type="ARBA" id="ARBA00022695"/>
    </source>
</evidence>
<protein>
    <submittedName>
        <fullName evidence="7">DNA-directed DNA polymerase</fullName>
        <ecNumber evidence="7">2.7.7.7</ecNumber>
    </submittedName>
</protein>
<evidence type="ECO:0000256" key="2">
    <source>
        <dbReference type="ARBA" id="ARBA00022457"/>
    </source>
</evidence>
<keyword evidence="5 7" id="KW-0239">DNA-directed DNA polymerase</keyword>
<evidence type="ECO:0000313" key="7">
    <source>
        <dbReference type="EMBL" id="ADU24323.1"/>
    </source>
</evidence>
<comment type="similarity">
    <text evidence="1">Belongs to the DNA polymerase type-Y family.</text>
</comment>
<dbReference type="KEGG" id="ral:Rumal_3899"/>
<keyword evidence="7" id="KW-0808">Transferase</keyword>
<keyword evidence="3 7" id="KW-0548">Nucleotidyltransferase</keyword>
<organism evidence="7 8">
    <name type="scientific">Ruminococcus albus (strain ATCC 27210 / DSM 20455 / JCM 14654 / NCDO 2250 / 7)</name>
    <dbReference type="NCBI Taxonomy" id="697329"/>
    <lineage>
        <taxon>Bacteria</taxon>
        <taxon>Bacillati</taxon>
        <taxon>Bacillota</taxon>
        <taxon>Clostridia</taxon>
        <taxon>Eubacteriales</taxon>
        <taxon>Oscillospiraceae</taxon>
        <taxon>Ruminococcus</taxon>
    </lineage>
</organism>